<reference evidence="2 3" key="1">
    <citation type="journal article" date="2010" name="Science">
        <title>Genomic comparison of the ants Camponotus floridanus and Harpegnathos saltator.</title>
        <authorList>
            <person name="Bonasio R."/>
            <person name="Zhang G."/>
            <person name="Ye C."/>
            <person name="Mutti N.S."/>
            <person name="Fang X."/>
            <person name="Qin N."/>
            <person name="Donahue G."/>
            <person name="Yang P."/>
            <person name="Li Q."/>
            <person name="Li C."/>
            <person name="Zhang P."/>
            <person name="Huang Z."/>
            <person name="Berger S.L."/>
            <person name="Reinberg D."/>
            <person name="Wang J."/>
            <person name="Liebig J."/>
        </authorList>
    </citation>
    <scope>NUCLEOTIDE SEQUENCE [LARGE SCALE GENOMIC DNA]</scope>
    <source>
        <strain evidence="3">C129</strain>
    </source>
</reference>
<accession>E2ADJ8</accession>
<dbReference type="Proteomes" id="UP000000311">
    <property type="component" value="Unassembled WGS sequence"/>
</dbReference>
<keyword evidence="3" id="KW-1185">Reference proteome</keyword>
<sequence length="149" mass="16358">MPRDIYPARNVYFLECGRFARLNVYKVTVLRRVLVRITRTTAMAIAAPRRQTSMADDNRGVSVVPSLLPQPTSPPPPPPSPPPPPPLSSSLPSPSLLVTVVALRARRAVVSGAHRVHMYATYLSPFSEINKQCRGHSSRAPAGKHSFRV</sequence>
<feature type="compositionally biased region" description="Low complexity" evidence="1">
    <location>
        <begin position="61"/>
        <end position="70"/>
    </location>
</feature>
<evidence type="ECO:0000256" key="1">
    <source>
        <dbReference type="SAM" id="MobiDB-lite"/>
    </source>
</evidence>
<evidence type="ECO:0000313" key="2">
    <source>
        <dbReference type="EMBL" id="EFN68492.1"/>
    </source>
</evidence>
<proteinExistence type="predicted"/>
<protein>
    <submittedName>
        <fullName evidence="2">Uncharacterized protein</fullName>
    </submittedName>
</protein>
<name>E2ADJ8_CAMFO</name>
<feature type="compositionally biased region" description="Pro residues" evidence="1">
    <location>
        <begin position="71"/>
        <end position="87"/>
    </location>
</feature>
<dbReference type="InParanoid" id="E2ADJ8"/>
<dbReference type="EMBL" id="GL438812">
    <property type="protein sequence ID" value="EFN68492.1"/>
    <property type="molecule type" value="Genomic_DNA"/>
</dbReference>
<dbReference type="AlphaFoldDB" id="E2ADJ8"/>
<gene>
    <name evidence="2" type="ORF">EAG_01690</name>
</gene>
<organism evidence="3">
    <name type="scientific">Camponotus floridanus</name>
    <name type="common">Florida carpenter ant</name>
    <dbReference type="NCBI Taxonomy" id="104421"/>
    <lineage>
        <taxon>Eukaryota</taxon>
        <taxon>Metazoa</taxon>
        <taxon>Ecdysozoa</taxon>
        <taxon>Arthropoda</taxon>
        <taxon>Hexapoda</taxon>
        <taxon>Insecta</taxon>
        <taxon>Pterygota</taxon>
        <taxon>Neoptera</taxon>
        <taxon>Endopterygota</taxon>
        <taxon>Hymenoptera</taxon>
        <taxon>Apocrita</taxon>
        <taxon>Aculeata</taxon>
        <taxon>Formicoidea</taxon>
        <taxon>Formicidae</taxon>
        <taxon>Formicinae</taxon>
        <taxon>Camponotus</taxon>
    </lineage>
</organism>
<feature type="region of interest" description="Disordered" evidence="1">
    <location>
        <begin position="48"/>
        <end position="91"/>
    </location>
</feature>
<evidence type="ECO:0000313" key="3">
    <source>
        <dbReference type="Proteomes" id="UP000000311"/>
    </source>
</evidence>